<keyword evidence="3" id="KW-1185">Reference proteome</keyword>
<accession>A0A409Y0X9</accession>
<dbReference type="Pfam" id="PF12937">
    <property type="entry name" value="F-box-like"/>
    <property type="match status" value="1"/>
</dbReference>
<sequence length="488" mass="54733">MSTSDLKFHLLPLDVHLEIFAYLPPRDIISIRQACKALCRVTQSRSIWAGAVRKIMAMHSVTEASYPLRKLGPKFLERLARLQERFGDLIRNGEGTAILPVNSRMLTPRLRKTEVDRHGIHTAGFTEDMILLSGGRFLLTLSVDQFDFPDSTLYTLWDLGLNLRVEPPIRALARFLERTKDLQVLLFFADTEAVDTIWAVSVQRLRTSTRILVHKITMSLRPSIVAYARHEAPSSTSSTHSIIALIPGTHSIVLSGNHDGKSYLRIWDFIQNRAAHLVGPDSSASETTNLFPYRDCILYAFEDRIVVYNVPDLQPYFADQLLPRHSPALIVHVEVNSPDGFYIDFNHSSPFLPPLVSPTRVLRIDDPEVIILDVVDNSPTRTTVLPNRVPIRSERSSITITDNRIYSALKGYMNTCDGHLCFLSLDSSGASVSLLSPEFGKDGNTNLNLVKVGLNPNINSAIRLQEISPLLSRHCILTPDGNIHVLDY</sequence>
<dbReference type="Proteomes" id="UP000284706">
    <property type="component" value="Unassembled WGS sequence"/>
</dbReference>
<reference evidence="2 3" key="1">
    <citation type="journal article" date="2018" name="Evol. Lett.">
        <title>Horizontal gene cluster transfer increased hallucinogenic mushroom diversity.</title>
        <authorList>
            <person name="Reynolds H.T."/>
            <person name="Vijayakumar V."/>
            <person name="Gluck-Thaler E."/>
            <person name="Korotkin H.B."/>
            <person name="Matheny P.B."/>
            <person name="Slot J.C."/>
        </authorList>
    </citation>
    <scope>NUCLEOTIDE SEQUENCE [LARGE SCALE GENOMIC DNA]</scope>
    <source>
        <strain evidence="2 3">SRW20</strain>
    </source>
</reference>
<dbReference type="InterPro" id="IPR036047">
    <property type="entry name" value="F-box-like_dom_sf"/>
</dbReference>
<evidence type="ECO:0000259" key="1">
    <source>
        <dbReference type="PROSITE" id="PS50181"/>
    </source>
</evidence>
<name>A0A409Y0X9_9AGAR</name>
<protein>
    <recommendedName>
        <fullName evidence="1">F-box domain-containing protein</fullName>
    </recommendedName>
</protein>
<dbReference type="SMART" id="SM00256">
    <property type="entry name" value="FBOX"/>
    <property type="match status" value="1"/>
</dbReference>
<dbReference type="InParanoid" id="A0A409Y0X9"/>
<proteinExistence type="predicted"/>
<gene>
    <name evidence="2" type="ORF">CVT26_010325</name>
</gene>
<organism evidence="2 3">
    <name type="scientific">Gymnopilus dilepis</name>
    <dbReference type="NCBI Taxonomy" id="231916"/>
    <lineage>
        <taxon>Eukaryota</taxon>
        <taxon>Fungi</taxon>
        <taxon>Dikarya</taxon>
        <taxon>Basidiomycota</taxon>
        <taxon>Agaricomycotina</taxon>
        <taxon>Agaricomycetes</taxon>
        <taxon>Agaricomycetidae</taxon>
        <taxon>Agaricales</taxon>
        <taxon>Agaricineae</taxon>
        <taxon>Hymenogastraceae</taxon>
        <taxon>Gymnopilus</taxon>
    </lineage>
</organism>
<dbReference type="AlphaFoldDB" id="A0A409Y0X9"/>
<dbReference type="SUPFAM" id="SSF81383">
    <property type="entry name" value="F-box domain"/>
    <property type="match status" value="1"/>
</dbReference>
<dbReference type="PROSITE" id="PS50181">
    <property type="entry name" value="FBOX"/>
    <property type="match status" value="1"/>
</dbReference>
<evidence type="ECO:0000313" key="3">
    <source>
        <dbReference type="Proteomes" id="UP000284706"/>
    </source>
</evidence>
<dbReference type="OrthoDB" id="3145038at2759"/>
<comment type="caution">
    <text evidence="2">The sequence shown here is derived from an EMBL/GenBank/DDBJ whole genome shotgun (WGS) entry which is preliminary data.</text>
</comment>
<evidence type="ECO:0000313" key="2">
    <source>
        <dbReference type="EMBL" id="PPQ96659.1"/>
    </source>
</evidence>
<feature type="domain" description="F-box" evidence="1">
    <location>
        <begin position="5"/>
        <end position="51"/>
    </location>
</feature>
<dbReference type="Gene3D" id="1.20.1280.50">
    <property type="match status" value="1"/>
</dbReference>
<dbReference type="InterPro" id="IPR001810">
    <property type="entry name" value="F-box_dom"/>
</dbReference>
<dbReference type="EMBL" id="NHYE01001338">
    <property type="protein sequence ID" value="PPQ96659.1"/>
    <property type="molecule type" value="Genomic_DNA"/>
</dbReference>